<dbReference type="Pfam" id="PF03739">
    <property type="entry name" value="LptF_LptG"/>
    <property type="match status" value="1"/>
</dbReference>
<dbReference type="GO" id="GO:0015920">
    <property type="term" value="P:lipopolysaccharide transport"/>
    <property type="evidence" value="ECO:0007669"/>
    <property type="project" value="TreeGrafter"/>
</dbReference>
<gene>
    <name evidence="7" type="ORF">ENL19_00620</name>
</gene>
<keyword evidence="3 6" id="KW-0812">Transmembrane</keyword>
<dbReference type="InterPro" id="IPR005495">
    <property type="entry name" value="LptG/LptF_permease"/>
</dbReference>
<evidence type="ECO:0000256" key="6">
    <source>
        <dbReference type="SAM" id="Phobius"/>
    </source>
</evidence>
<feature type="transmembrane region" description="Helical" evidence="6">
    <location>
        <begin position="302"/>
        <end position="320"/>
    </location>
</feature>
<feature type="transmembrane region" description="Helical" evidence="6">
    <location>
        <begin position="277"/>
        <end position="295"/>
    </location>
</feature>
<feature type="transmembrane region" description="Helical" evidence="6">
    <location>
        <begin position="332"/>
        <end position="354"/>
    </location>
</feature>
<dbReference type="PANTHER" id="PTHR33529:SF6">
    <property type="entry name" value="YJGP_YJGQ FAMILY PERMEASE"/>
    <property type="match status" value="1"/>
</dbReference>
<reference evidence="7" key="1">
    <citation type="journal article" date="2020" name="mSystems">
        <title>Genome- and Community-Level Interaction Insights into Carbon Utilization and Element Cycling Functions of Hydrothermarchaeota in Hydrothermal Sediment.</title>
        <authorList>
            <person name="Zhou Z."/>
            <person name="Liu Y."/>
            <person name="Xu W."/>
            <person name="Pan J."/>
            <person name="Luo Z.H."/>
            <person name="Li M."/>
        </authorList>
    </citation>
    <scope>NUCLEOTIDE SEQUENCE [LARGE SCALE GENOMIC DNA]</scope>
    <source>
        <strain evidence="7">HyVt-74</strain>
    </source>
</reference>
<proteinExistence type="predicted"/>
<keyword evidence="4 6" id="KW-1133">Transmembrane helix</keyword>
<evidence type="ECO:0000256" key="3">
    <source>
        <dbReference type="ARBA" id="ARBA00022692"/>
    </source>
</evidence>
<dbReference type="EMBL" id="DRTB01000042">
    <property type="protein sequence ID" value="HHE04545.1"/>
    <property type="molecule type" value="Genomic_DNA"/>
</dbReference>
<sequence length="358" mass="42297">MGNKIFERYILKDFFKTLILSLSGIVFIYLITDFFERIGYYIDRKVSSIKLIVYYIYHIPYVLSLTIPLGFLLGVYFSLGRMTKNNEILAMRGIGVSSWGIYKPVFLYTFLLSLTMMAFNSTVLPYSLKERNEWWREEILKIKSGRMVYQRNVHILTGSGWYLYAKNLSNNRMKDIDLVYLKNGKIDKRIYAKWAVYNDSVWILNNVFLRDFSTGKEHFLKKRAMPFKELKEKPQEIARMRGKPQFMGSLQLIRYINRLVRSGNKTGREKLELYLRFSYPMICFILVLYGCPLALEVKRRGLAFGLGWGLFLSFFFWGIVQFFRVIGQKEIIFPHLAAIIPDAIFLFVGLYFMLSRRD</sequence>
<comment type="subcellular location">
    <subcellularLocation>
        <location evidence="1">Cell membrane</location>
        <topology evidence="1">Multi-pass membrane protein</topology>
    </subcellularLocation>
</comment>
<keyword evidence="2" id="KW-1003">Cell membrane</keyword>
<name>A0A7C5DAI0_UNCW3</name>
<comment type="caution">
    <text evidence="7">The sequence shown here is derived from an EMBL/GenBank/DDBJ whole genome shotgun (WGS) entry which is preliminary data.</text>
</comment>
<evidence type="ECO:0000256" key="5">
    <source>
        <dbReference type="ARBA" id="ARBA00023136"/>
    </source>
</evidence>
<dbReference type="PANTHER" id="PTHR33529">
    <property type="entry name" value="SLR0882 PROTEIN-RELATED"/>
    <property type="match status" value="1"/>
</dbReference>
<organism evidence="7">
    <name type="scientific">candidate division WOR-3 bacterium</name>
    <dbReference type="NCBI Taxonomy" id="2052148"/>
    <lineage>
        <taxon>Bacteria</taxon>
        <taxon>Bacteria division WOR-3</taxon>
    </lineage>
</organism>
<feature type="transmembrane region" description="Helical" evidence="6">
    <location>
        <begin position="14"/>
        <end position="31"/>
    </location>
</feature>
<dbReference type="Proteomes" id="UP000886110">
    <property type="component" value="Unassembled WGS sequence"/>
</dbReference>
<feature type="transmembrane region" description="Helical" evidence="6">
    <location>
        <begin position="105"/>
        <end position="128"/>
    </location>
</feature>
<evidence type="ECO:0000256" key="4">
    <source>
        <dbReference type="ARBA" id="ARBA00022989"/>
    </source>
</evidence>
<evidence type="ECO:0000256" key="2">
    <source>
        <dbReference type="ARBA" id="ARBA00022475"/>
    </source>
</evidence>
<keyword evidence="5 6" id="KW-0472">Membrane</keyword>
<dbReference type="AlphaFoldDB" id="A0A7C5DAI0"/>
<feature type="transmembrane region" description="Helical" evidence="6">
    <location>
        <begin position="52"/>
        <end position="77"/>
    </location>
</feature>
<accession>A0A7C5DAI0</accession>
<evidence type="ECO:0000256" key="1">
    <source>
        <dbReference type="ARBA" id="ARBA00004651"/>
    </source>
</evidence>
<evidence type="ECO:0000313" key="7">
    <source>
        <dbReference type="EMBL" id="HHE04545.1"/>
    </source>
</evidence>
<dbReference type="GO" id="GO:0043190">
    <property type="term" value="C:ATP-binding cassette (ABC) transporter complex"/>
    <property type="evidence" value="ECO:0007669"/>
    <property type="project" value="TreeGrafter"/>
</dbReference>
<protein>
    <submittedName>
        <fullName evidence="7">YjgP/YjgQ family permease</fullName>
    </submittedName>
</protein>